<name>A0A8S5UQU1_9CAUD</name>
<reference evidence="2" key="1">
    <citation type="journal article" date="2021" name="Proc. Natl. Acad. Sci. U.S.A.">
        <title>A Catalog of Tens of Thousands of Viruses from Human Metagenomes Reveals Hidden Associations with Chronic Diseases.</title>
        <authorList>
            <person name="Tisza M.J."/>
            <person name="Buck C.B."/>
        </authorList>
    </citation>
    <scope>NUCLEOTIDE SEQUENCE</scope>
    <source>
        <strain evidence="2">CtQyH19</strain>
    </source>
</reference>
<evidence type="ECO:0000256" key="1">
    <source>
        <dbReference type="SAM" id="Phobius"/>
    </source>
</evidence>
<organism evidence="2">
    <name type="scientific">Podoviridae sp. ctQyH19</name>
    <dbReference type="NCBI Taxonomy" id="2825249"/>
    <lineage>
        <taxon>Viruses</taxon>
        <taxon>Duplodnaviria</taxon>
        <taxon>Heunggongvirae</taxon>
        <taxon>Uroviricota</taxon>
        <taxon>Caudoviricetes</taxon>
    </lineage>
</organism>
<feature type="transmembrane region" description="Helical" evidence="1">
    <location>
        <begin position="6"/>
        <end position="23"/>
    </location>
</feature>
<keyword evidence="1" id="KW-0472">Membrane</keyword>
<evidence type="ECO:0000313" key="2">
    <source>
        <dbReference type="EMBL" id="DAF96811.1"/>
    </source>
</evidence>
<sequence>MYLPVINIIVGLLLVLVRIVIEIKENLDEFDSKNNLK</sequence>
<accession>A0A8S5UQU1</accession>
<keyword evidence="1" id="KW-1133">Transmembrane helix</keyword>
<keyword evidence="1" id="KW-0812">Transmembrane</keyword>
<proteinExistence type="predicted"/>
<protein>
    <submittedName>
        <fullName evidence="2">Uncharacterized protein</fullName>
    </submittedName>
</protein>
<dbReference type="EMBL" id="BK016121">
    <property type="protein sequence ID" value="DAF96811.1"/>
    <property type="molecule type" value="Genomic_DNA"/>
</dbReference>